<dbReference type="OrthoDB" id="4738706at2759"/>
<dbReference type="AlphaFoldDB" id="A0A9P4I5L1"/>
<protein>
    <submittedName>
        <fullName evidence="2">Uncharacterized protein</fullName>
    </submittedName>
</protein>
<feature type="region of interest" description="Disordered" evidence="1">
    <location>
        <begin position="214"/>
        <end position="234"/>
    </location>
</feature>
<evidence type="ECO:0000256" key="1">
    <source>
        <dbReference type="SAM" id="MobiDB-lite"/>
    </source>
</evidence>
<sequence length="234" mass="26913">MDGFNISQEKLLRSRKKPQHDRTEAEKWADVYLILFPDSDPELIPTPYYEIHDTKGNSKDDPMASAEYGHYEQFLRSELPARVRQELINEIEKELDPVEERLKSRLPEIVRLMQRKLFEAYRRPREPEENLGIRHAADLITQQSSDIAFNFATNDQIAFDIAASDDQLAPFFPTPFAEFVSSFETSDDLMLFPHEVEQQAFSDSAYYSLSIPGEECGESSELSKGIGKEKAREG</sequence>
<proteinExistence type="predicted"/>
<gene>
    <name evidence="2" type="ORF">NA57DRAFT_59575</name>
</gene>
<name>A0A9P4I5L1_9PEZI</name>
<comment type="caution">
    <text evidence="2">The sequence shown here is derived from an EMBL/GenBank/DDBJ whole genome shotgun (WGS) entry which is preliminary data.</text>
</comment>
<dbReference type="Proteomes" id="UP000799772">
    <property type="component" value="Unassembled WGS sequence"/>
</dbReference>
<organism evidence="2 3">
    <name type="scientific">Rhizodiscina lignyota</name>
    <dbReference type="NCBI Taxonomy" id="1504668"/>
    <lineage>
        <taxon>Eukaryota</taxon>
        <taxon>Fungi</taxon>
        <taxon>Dikarya</taxon>
        <taxon>Ascomycota</taxon>
        <taxon>Pezizomycotina</taxon>
        <taxon>Dothideomycetes</taxon>
        <taxon>Pleosporomycetidae</taxon>
        <taxon>Aulographales</taxon>
        <taxon>Rhizodiscinaceae</taxon>
        <taxon>Rhizodiscina</taxon>
    </lineage>
</organism>
<feature type="region of interest" description="Disordered" evidence="1">
    <location>
        <begin position="1"/>
        <end position="24"/>
    </location>
</feature>
<evidence type="ECO:0000313" key="3">
    <source>
        <dbReference type="Proteomes" id="UP000799772"/>
    </source>
</evidence>
<accession>A0A9P4I5L1</accession>
<keyword evidence="3" id="KW-1185">Reference proteome</keyword>
<reference evidence="2" key="1">
    <citation type="journal article" date="2020" name="Stud. Mycol.">
        <title>101 Dothideomycetes genomes: a test case for predicting lifestyles and emergence of pathogens.</title>
        <authorList>
            <person name="Haridas S."/>
            <person name="Albert R."/>
            <person name="Binder M."/>
            <person name="Bloem J."/>
            <person name="Labutti K."/>
            <person name="Salamov A."/>
            <person name="Andreopoulos B."/>
            <person name="Baker S."/>
            <person name="Barry K."/>
            <person name="Bills G."/>
            <person name="Bluhm B."/>
            <person name="Cannon C."/>
            <person name="Castanera R."/>
            <person name="Culley D."/>
            <person name="Daum C."/>
            <person name="Ezra D."/>
            <person name="Gonzalez J."/>
            <person name="Henrissat B."/>
            <person name="Kuo A."/>
            <person name="Liang C."/>
            <person name="Lipzen A."/>
            <person name="Lutzoni F."/>
            <person name="Magnuson J."/>
            <person name="Mondo S."/>
            <person name="Nolan M."/>
            <person name="Ohm R."/>
            <person name="Pangilinan J."/>
            <person name="Park H.-J."/>
            <person name="Ramirez L."/>
            <person name="Alfaro M."/>
            <person name="Sun H."/>
            <person name="Tritt A."/>
            <person name="Yoshinaga Y."/>
            <person name="Zwiers L.-H."/>
            <person name="Turgeon B."/>
            <person name="Goodwin S."/>
            <person name="Spatafora J."/>
            <person name="Crous P."/>
            <person name="Grigoriev I."/>
        </authorList>
    </citation>
    <scope>NUCLEOTIDE SEQUENCE</scope>
    <source>
        <strain evidence="2">CBS 133067</strain>
    </source>
</reference>
<dbReference type="EMBL" id="ML978131">
    <property type="protein sequence ID" value="KAF2095586.1"/>
    <property type="molecule type" value="Genomic_DNA"/>
</dbReference>
<evidence type="ECO:0000313" key="2">
    <source>
        <dbReference type="EMBL" id="KAF2095586.1"/>
    </source>
</evidence>